<dbReference type="Gene3D" id="1.10.3680.10">
    <property type="entry name" value="TerB-like"/>
    <property type="match status" value="1"/>
</dbReference>
<dbReference type="RefSeq" id="WP_134696867.1">
    <property type="nucleotide sequence ID" value="NZ_QORJ01000036.1"/>
</dbReference>
<dbReference type="OrthoDB" id="343917at2"/>
<evidence type="ECO:0000313" key="2">
    <source>
        <dbReference type="EMBL" id="TFF75595.1"/>
    </source>
</evidence>
<gene>
    <name evidence="1" type="ORF">DRM93_17890</name>
    <name evidence="2" type="ORF">DRM94_17890</name>
</gene>
<dbReference type="InterPro" id="IPR029024">
    <property type="entry name" value="TerB-like"/>
</dbReference>
<dbReference type="InterPro" id="IPR032675">
    <property type="entry name" value="LRR_dom_sf"/>
</dbReference>
<dbReference type="EMBL" id="QORK01000047">
    <property type="protein sequence ID" value="TFF75595.1"/>
    <property type="molecule type" value="Genomic_DNA"/>
</dbReference>
<evidence type="ECO:0000313" key="4">
    <source>
        <dbReference type="Proteomes" id="UP000297914"/>
    </source>
</evidence>
<dbReference type="AlphaFoldDB" id="A0A5F0K6W0"/>
<name>A0A5F0K6W0_9GAMM</name>
<accession>A0A5F0K6W0</accession>
<dbReference type="SUPFAM" id="SSF52058">
    <property type="entry name" value="L domain-like"/>
    <property type="match status" value="1"/>
</dbReference>
<dbReference type="Proteomes" id="UP000297914">
    <property type="component" value="Unassembled WGS sequence"/>
</dbReference>
<comment type="caution">
    <text evidence="2">The sequence shown here is derived from an EMBL/GenBank/DDBJ whole genome shotgun (WGS) entry which is preliminary data.</text>
</comment>
<evidence type="ECO:0000313" key="1">
    <source>
        <dbReference type="EMBL" id="TFF72246.1"/>
    </source>
</evidence>
<reference evidence="2 4" key="1">
    <citation type="submission" date="2018-06" db="EMBL/GenBank/DDBJ databases">
        <title>Occurrence of a novel blaKPC-2- and qnrS2- harbouring IncP6 plasmid from Aeromonas taiwanensis isolates recovered from the river sediments.</title>
        <authorList>
            <person name="Zheng B."/>
            <person name="Yu X."/>
            <person name="Xiao Y."/>
        </authorList>
    </citation>
    <scope>NUCLEOTIDE SEQUENCE [LARGE SCALE GENOMIC DNA]</scope>
    <source>
        <strain evidence="1 3">1713</strain>
        <strain evidence="2 4">198</strain>
    </source>
</reference>
<dbReference type="Proteomes" id="UP000297720">
    <property type="component" value="Unassembled WGS sequence"/>
</dbReference>
<protein>
    <submittedName>
        <fullName evidence="2">Leucine-rich repeat domain-containing protein</fullName>
    </submittedName>
</protein>
<dbReference type="EMBL" id="QORL01000047">
    <property type="protein sequence ID" value="TFF72246.1"/>
    <property type="molecule type" value="Genomic_DNA"/>
</dbReference>
<keyword evidence="3" id="KW-1185">Reference proteome</keyword>
<sequence>MNILRQIDNLRILEQPYNGHYAADKDEVTRSHYVALLLMVLLREGAISEQQQRMLDLWLPAIGLAGQQTRLCELAERLAKDKLGDALGLIKQDPLLIRGVLLDIMIFARINKPLDKQVTSLLEMFASYLGLTDGELNDIVYLAVFILGLSVDSLGEPSCDMDLAPYQVWSELLYHYRPNAAKRLFAWADENGIPSSNLPRSLNALSRVKKLSNHDYKREDSIVRWSSIPEEIYLLENIELLTIDSYRLTDIPPSIGELKNLKYLTLLSLNVTSLPKELTELRSLQKFKIEVFSPKYYQLMEPVNKLTFVPRELVQFIKLNRIELNVSPSIKLLFE</sequence>
<proteinExistence type="predicted"/>
<dbReference type="Gene3D" id="3.80.10.10">
    <property type="entry name" value="Ribonuclease Inhibitor"/>
    <property type="match status" value="1"/>
</dbReference>
<evidence type="ECO:0000313" key="3">
    <source>
        <dbReference type="Proteomes" id="UP000297720"/>
    </source>
</evidence>
<organism evidence="2 4">
    <name type="scientific">Aeromonas taiwanensis</name>
    <dbReference type="NCBI Taxonomy" id="633417"/>
    <lineage>
        <taxon>Bacteria</taxon>
        <taxon>Pseudomonadati</taxon>
        <taxon>Pseudomonadota</taxon>
        <taxon>Gammaproteobacteria</taxon>
        <taxon>Aeromonadales</taxon>
        <taxon>Aeromonadaceae</taxon>
        <taxon>Aeromonas</taxon>
    </lineage>
</organism>